<dbReference type="RefSeq" id="WP_013918457.1">
    <property type="nucleotide sequence ID" value="NC_015690.1"/>
</dbReference>
<evidence type="ECO:0000259" key="2">
    <source>
        <dbReference type="Pfam" id="PF07331"/>
    </source>
</evidence>
<gene>
    <name evidence="3" type="ordered locus">KNP414_04774</name>
</gene>
<dbReference type="Proteomes" id="UP000006620">
    <property type="component" value="Chromosome"/>
</dbReference>
<proteinExistence type="predicted"/>
<keyword evidence="1" id="KW-1133">Transmembrane helix</keyword>
<dbReference type="HOGENOM" id="CLU_1702516_0_0_9"/>
<feature type="transmembrane region" description="Helical" evidence="1">
    <location>
        <begin position="81"/>
        <end position="106"/>
    </location>
</feature>
<feature type="domain" description="DUF1468" evidence="2">
    <location>
        <begin position="12"/>
        <end position="145"/>
    </location>
</feature>
<accession>F8FG42</accession>
<sequence>MRIQGNLGFMLSLLFTAGSGILFLQSWELDYYTELGPGPGLFPRWLSGALLVVSVLYMIGSLRHPVLWSAVMPQGRDLRSVAMVLASAALFVALLSMAGFVLAGGVTMTLLLARSYPWLRASAIALSVNVLIYYAFSGWLDVPLPSGQLWEWVG</sequence>
<dbReference type="KEGG" id="pms:KNP414_04774"/>
<dbReference type="InterPro" id="IPR009936">
    <property type="entry name" value="DUF1468"/>
</dbReference>
<evidence type="ECO:0000256" key="1">
    <source>
        <dbReference type="SAM" id="Phobius"/>
    </source>
</evidence>
<feature type="transmembrane region" description="Helical" evidence="1">
    <location>
        <begin position="7"/>
        <end position="27"/>
    </location>
</feature>
<dbReference type="Pfam" id="PF07331">
    <property type="entry name" value="TctB"/>
    <property type="match status" value="1"/>
</dbReference>
<dbReference type="EMBL" id="CP002869">
    <property type="protein sequence ID" value="AEI43304.1"/>
    <property type="molecule type" value="Genomic_DNA"/>
</dbReference>
<name>F8FG42_PAEMK</name>
<dbReference type="PATRIC" id="fig|1036673.3.peg.4399"/>
<reference evidence="3 4" key="2">
    <citation type="journal article" date="2013" name="Genome Announc.">
        <title>Genome Sequence of Growth-Improving Paenibacillus mucilaginosus Strain KNP414.</title>
        <authorList>
            <person name="Lu J.J."/>
            <person name="Wang J.F."/>
            <person name="Hu X.F."/>
        </authorList>
    </citation>
    <scope>NUCLEOTIDE SEQUENCE [LARGE SCALE GENOMIC DNA]</scope>
    <source>
        <strain evidence="3 4">KNP414</strain>
    </source>
</reference>
<dbReference type="AlphaFoldDB" id="F8FG42"/>
<reference evidence="4" key="1">
    <citation type="submission" date="2011-06" db="EMBL/GenBank/DDBJ databases">
        <title>Complete genome sequence of Paenibacillus mucilaginosus KNP414.</title>
        <authorList>
            <person name="Wang J."/>
            <person name="Hu S."/>
            <person name="Hu X."/>
            <person name="Zhang B."/>
            <person name="Dong D."/>
            <person name="Zhang S."/>
            <person name="Zhao K."/>
            <person name="Wu D."/>
        </authorList>
    </citation>
    <scope>NUCLEOTIDE SEQUENCE [LARGE SCALE GENOMIC DNA]</scope>
    <source>
        <strain evidence="4">KNP414</strain>
    </source>
</reference>
<keyword evidence="1" id="KW-0472">Membrane</keyword>
<evidence type="ECO:0000313" key="3">
    <source>
        <dbReference type="EMBL" id="AEI43304.1"/>
    </source>
</evidence>
<evidence type="ECO:0000313" key="4">
    <source>
        <dbReference type="Proteomes" id="UP000006620"/>
    </source>
</evidence>
<feature type="transmembrane region" description="Helical" evidence="1">
    <location>
        <begin position="42"/>
        <end position="60"/>
    </location>
</feature>
<keyword evidence="1" id="KW-0812">Transmembrane</keyword>
<organism evidence="3 4">
    <name type="scientific">Paenibacillus mucilaginosus (strain KNP414)</name>
    <dbReference type="NCBI Taxonomy" id="1036673"/>
    <lineage>
        <taxon>Bacteria</taxon>
        <taxon>Bacillati</taxon>
        <taxon>Bacillota</taxon>
        <taxon>Bacilli</taxon>
        <taxon>Bacillales</taxon>
        <taxon>Paenibacillaceae</taxon>
        <taxon>Paenibacillus</taxon>
    </lineage>
</organism>
<feature type="transmembrane region" description="Helical" evidence="1">
    <location>
        <begin position="118"/>
        <end position="136"/>
    </location>
</feature>
<protein>
    <recommendedName>
        <fullName evidence="2">DUF1468 domain-containing protein</fullName>
    </recommendedName>
</protein>